<dbReference type="AlphaFoldDB" id="A0A1M5S5Q8"/>
<organism evidence="1 2">
    <name type="scientific">Desulfofustis glycolicus DSM 9705</name>
    <dbReference type="NCBI Taxonomy" id="1121409"/>
    <lineage>
        <taxon>Bacteria</taxon>
        <taxon>Pseudomonadati</taxon>
        <taxon>Thermodesulfobacteriota</taxon>
        <taxon>Desulfobulbia</taxon>
        <taxon>Desulfobulbales</taxon>
        <taxon>Desulfocapsaceae</taxon>
        <taxon>Desulfofustis</taxon>
    </lineage>
</organism>
<keyword evidence="2" id="KW-1185">Reference proteome</keyword>
<dbReference type="Proteomes" id="UP000184139">
    <property type="component" value="Unassembled WGS sequence"/>
</dbReference>
<reference evidence="1 2" key="1">
    <citation type="submission" date="2016-11" db="EMBL/GenBank/DDBJ databases">
        <authorList>
            <person name="Jaros S."/>
            <person name="Januszkiewicz K."/>
            <person name="Wedrychowicz H."/>
        </authorList>
    </citation>
    <scope>NUCLEOTIDE SEQUENCE [LARGE SCALE GENOMIC DNA]</scope>
    <source>
        <strain evidence="1 2">DSM 9705</strain>
    </source>
</reference>
<accession>A0A1M5S5Q8</accession>
<evidence type="ECO:0000313" key="1">
    <source>
        <dbReference type="EMBL" id="SHH33937.1"/>
    </source>
</evidence>
<name>A0A1M5S5Q8_9BACT</name>
<dbReference type="RefSeq" id="WP_143165871.1">
    <property type="nucleotide sequence ID" value="NZ_FQXS01000001.1"/>
</dbReference>
<dbReference type="EMBL" id="FQXS01000001">
    <property type="protein sequence ID" value="SHH33937.1"/>
    <property type="molecule type" value="Genomic_DNA"/>
</dbReference>
<evidence type="ECO:0000313" key="2">
    <source>
        <dbReference type="Proteomes" id="UP000184139"/>
    </source>
</evidence>
<protein>
    <recommendedName>
        <fullName evidence="3">MazG nucleotide pyrophosphohydrolase domain-containing protein</fullName>
    </recommendedName>
</protein>
<dbReference type="OrthoDB" id="6631093at2"/>
<gene>
    <name evidence="1" type="ORF">SAMN02745124_00180</name>
</gene>
<dbReference type="STRING" id="1121409.SAMN02745124_00180"/>
<evidence type="ECO:0008006" key="3">
    <source>
        <dbReference type="Google" id="ProtNLM"/>
    </source>
</evidence>
<sequence length="94" mass="10142">MSLADKMAEATYGAMELIVDELQAAEEKHPGWPSDPIHGTAIMVEEAGKATQAAIDCIYSDGDVERLRRMLARTGAMAVRALVNLEPAEQADNN</sequence>
<proteinExistence type="predicted"/>